<keyword evidence="7" id="KW-1185">Reference proteome</keyword>
<dbReference type="EMBL" id="JASUXU010000011">
    <property type="protein sequence ID" value="KAK0324040.1"/>
    <property type="molecule type" value="Genomic_DNA"/>
</dbReference>
<feature type="compositionally biased region" description="Pro residues" evidence="1">
    <location>
        <begin position="99"/>
        <end position="108"/>
    </location>
</feature>
<evidence type="ECO:0000313" key="4">
    <source>
        <dbReference type="EMBL" id="KAK1011588.1"/>
    </source>
</evidence>
<proteinExistence type="predicted"/>
<dbReference type="PANTHER" id="PTHR28072">
    <property type="entry name" value="CRUCIFORM CUTTING ENDONUCLEASE 1, MITOCHONDRIAL-RELATED"/>
    <property type="match status" value="1"/>
</dbReference>
<comment type="caution">
    <text evidence="5">The sequence shown here is derived from an EMBL/GenBank/DDBJ whole genome shotgun (WGS) entry which is preliminary data.</text>
</comment>
<dbReference type="OrthoDB" id="5552842at2759"/>
<organism evidence="5 6">
    <name type="scientific">Friedmanniomyces endolithicus</name>
    <dbReference type="NCBI Taxonomy" id="329885"/>
    <lineage>
        <taxon>Eukaryota</taxon>
        <taxon>Fungi</taxon>
        <taxon>Dikarya</taxon>
        <taxon>Ascomycota</taxon>
        <taxon>Pezizomycotina</taxon>
        <taxon>Dothideomycetes</taxon>
        <taxon>Dothideomycetidae</taxon>
        <taxon>Mycosphaerellales</taxon>
        <taxon>Teratosphaeriaceae</taxon>
        <taxon>Friedmanniomyces</taxon>
    </lineage>
</organism>
<dbReference type="GO" id="GO:0004520">
    <property type="term" value="F:DNA endonuclease activity"/>
    <property type="evidence" value="ECO:0007669"/>
    <property type="project" value="TreeGrafter"/>
</dbReference>
<dbReference type="Proteomes" id="UP001175353">
    <property type="component" value="Unassembled WGS sequence"/>
</dbReference>
<evidence type="ECO:0000313" key="3">
    <source>
        <dbReference type="EMBL" id="KAK0324040.1"/>
    </source>
</evidence>
<dbReference type="Proteomes" id="UP000310066">
    <property type="component" value="Unassembled WGS sequence"/>
</dbReference>
<gene>
    <name evidence="5" type="ORF">B0A54_11510</name>
    <name evidence="3" type="ORF">LTR82_005161</name>
    <name evidence="4" type="ORF">LTR91_002059</name>
</gene>
<dbReference type="SUPFAM" id="SSF53098">
    <property type="entry name" value="Ribonuclease H-like"/>
    <property type="match status" value="1"/>
</dbReference>
<dbReference type="Pfam" id="PF09159">
    <property type="entry name" value="Ydc2-catalyt"/>
    <property type="match status" value="1"/>
</dbReference>
<accession>A0A4U0UQI2</accession>
<dbReference type="GO" id="GO:0070336">
    <property type="term" value="F:flap-structured DNA binding"/>
    <property type="evidence" value="ECO:0007669"/>
    <property type="project" value="TreeGrafter"/>
</dbReference>
<dbReference type="GO" id="GO:0000403">
    <property type="term" value="F:Y-form DNA binding"/>
    <property type="evidence" value="ECO:0007669"/>
    <property type="project" value="TreeGrafter"/>
</dbReference>
<dbReference type="EMBL" id="NAJP01000051">
    <property type="protein sequence ID" value="TKA37552.1"/>
    <property type="molecule type" value="Genomic_DNA"/>
</dbReference>
<dbReference type="AlphaFoldDB" id="A0A4U0UQI2"/>
<dbReference type="Gene3D" id="3.30.420.10">
    <property type="entry name" value="Ribonuclease H-like superfamily/Ribonuclease H"/>
    <property type="match status" value="1"/>
</dbReference>
<sequence>MSSKLLASLKLAQLKHAAFLTGLPSAGTKADIIAVLESNFSTRTPVQTSTRIVSVDMGIRNLAYCVLDVPHPPSSHASSTKPSPLKVLEWRRIDLLHPPTSPHTPPVPTATQPQSPQPKSQSRAPAIPPSAFTPSHLSRTALALSRTLLSHSPTTILIERQRFRSGGGPAIQEWTVRVNMLEAMLWACLATLREMSSLGRKGAEAEAEAGAEMAGEVGGFPAVFEVLPARVAGFWVGDPDLDLRLTAETFTSPNPEARRVDSGASAVAGLISSPSGRKRVQKKDKVAVVRGWLDGEENPDVPLAFSGEAARIAKAFTAPSSRSSSSRGTTKEGAVEGEGESEERMGKRDDLADCLLQAVAWVRWEENREILARLLRS</sequence>
<dbReference type="Proteomes" id="UP001168146">
    <property type="component" value="Unassembled WGS sequence"/>
</dbReference>
<name>A0A4U0UQI2_9PEZI</name>
<reference evidence="5 6" key="1">
    <citation type="submission" date="2017-03" db="EMBL/GenBank/DDBJ databases">
        <title>Genomes of endolithic fungi from Antarctica.</title>
        <authorList>
            <person name="Coleine C."/>
            <person name="Masonjones S."/>
            <person name="Stajich J.E."/>
        </authorList>
    </citation>
    <scope>NUCLEOTIDE SEQUENCE [LARGE SCALE GENOMIC DNA]</scope>
    <source>
        <strain evidence="5 6">CCFEE 5311</strain>
    </source>
</reference>
<dbReference type="InterPro" id="IPR039197">
    <property type="entry name" value="Mrs1/Cce1"/>
</dbReference>
<feature type="domain" description="Mitochondrial resolvase Ydc2 catalytic" evidence="2">
    <location>
        <begin position="52"/>
        <end position="369"/>
    </location>
</feature>
<evidence type="ECO:0000313" key="5">
    <source>
        <dbReference type="EMBL" id="TKA37552.1"/>
    </source>
</evidence>
<dbReference type="GO" id="GO:0005739">
    <property type="term" value="C:mitochondrion"/>
    <property type="evidence" value="ECO:0007669"/>
    <property type="project" value="TreeGrafter"/>
</dbReference>
<evidence type="ECO:0000256" key="1">
    <source>
        <dbReference type="SAM" id="MobiDB-lite"/>
    </source>
</evidence>
<evidence type="ECO:0000313" key="7">
    <source>
        <dbReference type="Proteomes" id="UP001175353"/>
    </source>
</evidence>
<dbReference type="GO" id="GO:0000402">
    <property type="term" value="F:crossed form four-way junction DNA binding"/>
    <property type="evidence" value="ECO:0007669"/>
    <property type="project" value="TreeGrafter"/>
</dbReference>
<protein>
    <recommendedName>
        <fullName evidence="2">Mitochondrial resolvase Ydc2 catalytic domain-containing protein</fullName>
    </recommendedName>
</protein>
<dbReference type="EMBL" id="JAUJLE010000009">
    <property type="protein sequence ID" value="KAK1011588.1"/>
    <property type="molecule type" value="Genomic_DNA"/>
</dbReference>
<dbReference type="InterPro" id="IPR015242">
    <property type="entry name" value="Ydc2_cat"/>
</dbReference>
<dbReference type="InterPro" id="IPR036397">
    <property type="entry name" value="RNaseH_sf"/>
</dbReference>
<feature type="region of interest" description="Disordered" evidence="1">
    <location>
        <begin position="316"/>
        <end position="346"/>
    </location>
</feature>
<reference evidence="4" key="3">
    <citation type="submission" date="2023-06" db="EMBL/GenBank/DDBJ databases">
        <title>Black Yeasts Isolated from many extreme environments.</title>
        <authorList>
            <person name="Coleine C."/>
            <person name="Stajich J.E."/>
            <person name="Selbmann L."/>
        </authorList>
    </citation>
    <scope>NUCLEOTIDE SEQUENCE</scope>
    <source>
        <strain evidence="4">CCFEE 5200</strain>
    </source>
</reference>
<dbReference type="PANTHER" id="PTHR28072:SF1">
    <property type="entry name" value="CRUCIFORM CUTTING ENDONUCLEASE 1, MITOCHONDRIAL-RELATED"/>
    <property type="match status" value="1"/>
</dbReference>
<feature type="region of interest" description="Disordered" evidence="1">
    <location>
        <begin position="97"/>
        <end position="132"/>
    </location>
</feature>
<dbReference type="STRING" id="329885.A0A4U0UQI2"/>
<dbReference type="InterPro" id="IPR012337">
    <property type="entry name" value="RNaseH-like_sf"/>
</dbReference>
<feature type="compositionally biased region" description="Low complexity" evidence="1">
    <location>
        <begin position="109"/>
        <end position="125"/>
    </location>
</feature>
<evidence type="ECO:0000313" key="6">
    <source>
        <dbReference type="Proteomes" id="UP000310066"/>
    </source>
</evidence>
<evidence type="ECO:0000259" key="2">
    <source>
        <dbReference type="Pfam" id="PF09159"/>
    </source>
</evidence>
<dbReference type="CDD" id="cd16963">
    <property type="entry name" value="CCE1"/>
    <property type="match status" value="1"/>
</dbReference>
<reference evidence="3" key="2">
    <citation type="submission" date="2021-12" db="EMBL/GenBank/DDBJ databases">
        <title>Black yeast isolated from Biological Soil Crust.</title>
        <authorList>
            <person name="Kurbessoian T."/>
        </authorList>
    </citation>
    <scope>NUCLEOTIDE SEQUENCE</scope>
    <source>
        <strain evidence="3">CCFEE 5208</strain>
    </source>
</reference>